<feature type="non-terminal residue" evidence="1">
    <location>
        <position position="537"/>
    </location>
</feature>
<dbReference type="AlphaFoldDB" id="A0A067LWR4"/>
<dbReference type="Proteomes" id="UP000027195">
    <property type="component" value="Unassembled WGS sequence"/>
</dbReference>
<evidence type="ECO:0008006" key="3">
    <source>
        <dbReference type="Google" id="ProtNLM"/>
    </source>
</evidence>
<dbReference type="Pfam" id="PF02992">
    <property type="entry name" value="Transposase_21"/>
    <property type="match status" value="1"/>
</dbReference>
<keyword evidence="2" id="KW-1185">Reference proteome</keyword>
<gene>
    <name evidence="1" type="ORF">BOTBODRAFT_82779</name>
</gene>
<protein>
    <recommendedName>
        <fullName evidence="3">DUF4218 domain-containing protein</fullName>
    </recommendedName>
</protein>
<sequence length="537" mass="62200">DARDSLKMLDLEPTLQDYMCCPRCFEIYDLPSNSDDHPQTCTSQKGSAEEPCGACLTRLKPTFGKGPQIHPLHTYSYQRFGEWLGRLICRHEATLDLAKDWVLEPEREVWSDVWHAPALRQFMGPDDLPFFSKDTDEGRYAFGLFVDWFSPFWNKVAGKKFSVGVVFMVCLNLPPEIRYKLENLYVVAIIPGPKEPSLDEINPMLRPIVDDLIRSWDSGFFFTRTPAHPRGRTCRSALVPLIADLPAARKTAGFLSHSGKRFCAYCGLSSDDCGNIDPATWTSRTDEEHRKLADQWRELSTLAARESFAKQHGVRWSELLRLTYWKPILWTIIDIMHCIYLGLYKRHCWEIWGMGVKDASGDGGDDPVASRPDRTKVLGKEVLAEIRKDRDVTELPSWVERVPLKLGDPSEGSLGADEWRITCEVHLVITLIRLWGHNTGRYHQLLENFMHLVTAGRYISMRHASISMTDDYLDHMLKYLRGLKELFPECELRPYQHLALHIPDFWKRFGPVRSWWSFPFERYNRMMRKYNTNNHLG</sequence>
<dbReference type="PANTHER" id="PTHR46579">
    <property type="entry name" value="F5/8 TYPE C DOMAIN-CONTAINING PROTEIN-RELATED"/>
    <property type="match status" value="1"/>
</dbReference>
<accession>A0A067LWR4</accession>
<proteinExistence type="predicted"/>
<organism evidence="1 2">
    <name type="scientific">Botryobasidium botryosum (strain FD-172 SS1)</name>
    <dbReference type="NCBI Taxonomy" id="930990"/>
    <lineage>
        <taxon>Eukaryota</taxon>
        <taxon>Fungi</taxon>
        <taxon>Dikarya</taxon>
        <taxon>Basidiomycota</taxon>
        <taxon>Agaricomycotina</taxon>
        <taxon>Agaricomycetes</taxon>
        <taxon>Cantharellales</taxon>
        <taxon>Botryobasidiaceae</taxon>
        <taxon>Botryobasidium</taxon>
    </lineage>
</organism>
<dbReference type="EMBL" id="KL198103">
    <property type="protein sequence ID" value="KDQ07639.1"/>
    <property type="molecule type" value="Genomic_DNA"/>
</dbReference>
<dbReference type="HOGENOM" id="CLU_002101_3_1_1"/>
<dbReference type="STRING" id="930990.A0A067LWR4"/>
<evidence type="ECO:0000313" key="2">
    <source>
        <dbReference type="Proteomes" id="UP000027195"/>
    </source>
</evidence>
<dbReference type="PANTHER" id="PTHR46579:SF2">
    <property type="entry name" value="C2H2-TYPE DOMAIN-CONTAINING PROTEIN"/>
    <property type="match status" value="1"/>
</dbReference>
<evidence type="ECO:0000313" key="1">
    <source>
        <dbReference type="EMBL" id="KDQ07639.1"/>
    </source>
</evidence>
<dbReference type="InParanoid" id="A0A067LWR4"/>
<dbReference type="OrthoDB" id="3269001at2759"/>
<reference evidence="2" key="1">
    <citation type="journal article" date="2014" name="Proc. Natl. Acad. Sci. U.S.A.">
        <title>Extensive sampling of basidiomycete genomes demonstrates inadequacy of the white-rot/brown-rot paradigm for wood decay fungi.</title>
        <authorList>
            <person name="Riley R."/>
            <person name="Salamov A.A."/>
            <person name="Brown D.W."/>
            <person name="Nagy L.G."/>
            <person name="Floudas D."/>
            <person name="Held B.W."/>
            <person name="Levasseur A."/>
            <person name="Lombard V."/>
            <person name="Morin E."/>
            <person name="Otillar R."/>
            <person name="Lindquist E.A."/>
            <person name="Sun H."/>
            <person name="LaButti K.M."/>
            <person name="Schmutz J."/>
            <person name="Jabbour D."/>
            <person name="Luo H."/>
            <person name="Baker S.E."/>
            <person name="Pisabarro A.G."/>
            <person name="Walton J.D."/>
            <person name="Blanchette R.A."/>
            <person name="Henrissat B."/>
            <person name="Martin F."/>
            <person name="Cullen D."/>
            <person name="Hibbett D.S."/>
            <person name="Grigoriev I.V."/>
        </authorList>
    </citation>
    <scope>NUCLEOTIDE SEQUENCE [LARGE SCALE GENOMIC DNA]</scope>
    <source>
        <strain evidence="2">FD-172 SS1</strain>
    </source>
</reference>
<feature type="non-terminal residue" evidence="1">
    <location>
        <position position="1"/>
    </location>
</feature>
<name>A0A067LWR4_BOTB1</name>
<dbReference type="InterPro" id="IPR004242">
    <property type="entry name" value="Transposase_21"/>
</dbReference>